<evidence type="ECO:0000313" key="5">
    <source>
        <dbReference type="Proteomes" id="UP000027186"/>
    </source>
</evidence>
<feature type="region of interest" description="Disordered" evidence="1">
    <location>
        <begin position="294"/>
        <end position="323"/>
    </location>
</feature>
<evidence type="ECO:0000256" key="2">
    <source>
        <dbReference type="SAM" id="Phobius"/>
    </source>
</evidence>
<geneLocation type="plasmid" evidence="4 5">
    <name>AbAZ39_p1</name>
</geneLocation>
<dbReference type="KEGG" id="abq:ABAZ39_20510"/>
<keyword evidence="2" id="KW-0472">Membrane</keyword>
<dbReference type="PANTHER" id="PTHR13696:SF52">
    <property type="entry name" value="PARA FAMILY PROTEIN CT_582"/>
    <property type="match status" value="1"/>
</dbReference>
<dbReference type="AlphaFoldDB" id="A0A060DJR9"/>
<keyword evidence="2" id="KW-1133">Transmembrane helix</keyword>
<evidence type="ECO:0000256" key="1">
    <source>
        <dbReference type="SAM" id="MobiDB-lite"/>
    </source>
</evidence>
<dbReference type="SUPFAM" id="SSF52540">
    <property type="entry name" value="P-loop containing nucleoside triphosphate hydrolases"/>
    <property type="match status" value="1"/>
</dbReference>
<dbReference type="CDD" id="cd02042">
    <property type="entry name" value="ParAB_family"/>
    <property type="match status" value="1"/>
</dbReference>
<protein>
    <submittedName>
        <fullName evidence="4">Chromosome partitioning protein</fullName>
    </submittedName>
</protein>
<dbReference type="InterPro" id="IPR027417">
    <property type="entry name" value="P-loop_NTPase"/>
</dbReference>
<keyword evidence="4" id="KW-0614">Plasmid</keyword>
<dbReference type="Gene3D" id="3.40.50.300">
    <property type="entry name" value="P-loop containing nucleotide triphosphate hydrolases"/>
    <property type="match status" value="1"/>
</dbReference>
<name>A0A060DJR9_9PROT</name>
<sequence>MDMTSHEDVFDAPETRQPTILAVYNQKGGVGKTTTSVNLALALAALGKSVVLIDFDPQSSATSNFLLREKARVGINDLLSQDTFVEDAITPTSFDGLSMIVGARKLYSLEHALDARGGSQRGLRKALHFSRNPPDYVVIDCPPALGHLAAGALAASDRLVLPVFPGRYALDGLKRTLSVVEHIQKGMNPNLSVAGILMLSITNDEVGRESLTLLRSEFPELMFRTAIPYDVDVVKATYRRMPAAIFSPEGRTTTRFLALGWEIVHGRGSSPTDEQLKPAQDRIRAWHADTDSSYTARRAAAPDEGDESTGGNNGRGAGAEAPKGGGGRALVAAAVGLIVGFALGALFGQPLLGGALASLGG</sequence>
<dbReference type="Pfam" id="PF13614">
    <property type="entry name" value="AAA_31"/>
    <property type="match status" value="1"/>
</dbReference>
<dbReference type="InterPro" id="IPR050678">
    <property type="entry name" value="DNA_Partitioning_ATPase"/>
</dbReference>
<dbReference type="EMBL" id="CP007794">
    <property type="protein sequence ID" value="AIB14306.1"/>
    <property type="molecule type" value="Genomic_DNA"/>
</dbReference>
<proteinExistence type="predicted"/>
<dbReference type="PANTHER" id="PTHR13696">
    <property type="entry name" value="P-LOOP CONTAINING NUCLEOSIDE TRIPHOSPHATE HYDROLASE"/>
    <property type="match status" value="1"/>
</dbReference>
<dbReference type="InterPro" id="IPR025669">
    <property type="entry name" value="AAA_dom"/>
</dbReference>
<feature type="transmembrane region" description="Helical" evidence="2">
    <location>
        <begin position="329"/>
        <end position="352"/>
    </location>
</feature>
<evidence type="ECO:0000313" key="4">
    <source>
        <dbReference type="EMBL" id="AIB14306.1"/>
    </source>
</evidence>
<organism evidence="4 5">
    <name type="scientific">Azospirillum argentinense</name>
    <dbReference type="NCBI Taxonomy" id="2970906"/>
    <lineage>
        <taxon>Bacteria</taxon>
        <taxon>Pseudomonadati</taxon>
        <taxon>Pseudomonadota</taxon>
        <taxon>Alphaproteobacteria</taxon>
        <taxon>Rhodospirillales</taxon>
        <taxon>Azospirillaceae</taxon>
        <taxon>Azospirillum</taxon>
    </lineage>
</organism>
<keyword evidence="2" id="KW-0812">Transmembrane</keyword>
<feature type="domain" description="AAA" evidence="3">
    <location>
        <begin position="20"/>
        <end position="192"/>
    </location>
</feature>
<accession>A0A060DJR9</accession>
<dbReference type="Proteomes" id="UP000027186">
    <property type="component" value="Plasmid AbAZ39_p1"/>
</dbReference>
<reference evidence="4 5" key="1">
    <citation type="journal article" date="2014" name="Genome Announc.">
        <title>Complete Genome Sequence of the Model Rhizosphere Strain Azospirillum brasilense Az39, Successfully Applied in Agriculture.</title>
        <authorList>
            <person name="Rivera D."/>
            <person name="Revale S."/>
            <person name="Molina R."/>
            <person name="Gualpa J."/>
            <person name="Puente M."/>
            <person name="Maroniche G."/>
            <person name="Paris G."/>
            <person name="Baker D."/>
            <person name="Clavijo B."/>
            <person name="McLay K."/>
            <person name="Spaepen S."/>
            <person name="Perticari A."/>
            <person name="Vazquez M."/>
            <person name="Wisniewski-Dye F."/>
            <person name="Watkins C."/>
            <person name="Martinez-Abarca F."/>
            <person name="Vanderleyden J."/>
            <person name="Cassan F."/>
        </authorList>
    </citation>
    <scope>NUCLEOTIDE SEQUENCE [LARGE SCALE GENOMIC DNA]</scope>
    <source>
        <strain evidence="4 5">Az39</strain>
        <plasmid evidence="4">AbAZ39_p1</plasmid>
    </source>
</reference>
<gene>
    <name evidence="4" type="ORF">ABAZ39_20510</name>
</gene>
<feature type="compositionally biased region" description="Gly residues" evidence="1">
    <location>
        <begin position="311"/>
        <end position="323"/>
    </location>
</feature>
<evidence type="ECO:0000259" key="3">
    <source>
        <dbReference type="Pfam" id="PF13614"/>
    </source>
</evidence>